<evidence type="ECO:0000256" key="3">
    <source>
        <dbReference type="ARBA" id="ARBA00022723"/>
    </source>
</evidence>
<comment type="catalytic activity">
    <reaction evidence="8">
        <text>Mo-molybdopterin + GTP + H(+) = Mo-molybdopterin guanine dinucleotide + diphosphate</text>
        <dbReference type="Rhea" id="RHEA:34243"/>
        <dbReference type="ChEBI" id="CHEBI:15378"/>
        <dbReference type="ChEBI" id="CHEBI:33019"/>
        <dbReference type="ChEBI" id="CHEBI:37565"/>
        <dbReference type="ChEBI" id="CHEBI:71302"/>
        <dbReference type="ChEBI" id="CHEBI:71310"/>
        <dbReference type="EC" id="2.7.7.77"/>
    </reaction>
</comment>
<dbReference type="GO" id="GO:0061603">
    <property type="term" value="F:molybdenum cofactor guanylyltransferase activity"/>
    <property type="evidence" value="ECO:0007669"/>
    <property type="project" value="UniProtKB-EC"/>
</dbReference>
<sequence>MRLLGAVLAGGLSSRFGSDKALAALDGQTLLDRAVERLAVWCDSVVVVGREAASVPTLPDWPRPGMGPLGGIAAALRHASDHGFAEVLTIGVDSPGLPDDLPERLAPAPAYVADQPVIALWPVNAAEAVTAILEGDGRHSMIALAERVGARAVRLPGGTANINTPGDLARIAPRG</sequence>
<feature type="binding site" evidence="8">
    <location>
        <position position="93"/>
    </location>
    <ligand>
        <name>Mg(2+)</name>
        <dbReference type="ChEBI" id="CHEBI:18420"/>
    </ligand>
</feature>
<comment type="subcellular location">
    <subcellularLocation>
        <location evidence="8">Cytoplasm</location>
    </subcellularLocation>
</comment>
<gene>
    <name evidence="8" type="primary">mobA</name>
    <name evidence="10" type="ORF">B0I00_2348</name>
</gene>
<evidence type="ECO:0000256" key="4">
    <source>
        <dbReference type="ARBA" id="ARBA00022741"/>
    </source>
</evidence>
<evidence type="ECO:0000313" key="11">
    <source>
        <dbReference type="Proteomes" id="UP000232587"/>
    </source>
</evidence>
<dbReference type="EMBL" id="PHUF01000004">
    <property type="protein sequence ID" value="PKB14748.1"/>
    <property type="molecule type" value="Genomic_DNA"/>
</dbReference>
<dbReference type="Proteomes" id="UP000232587">
    <property type="component" value="Unassembled WGS sequence"/>
</dbReference>
<evidence type="ECO:0000313" key="10">
    <source>
        <dbReference type="EMBL" id="PKB14748.1"/>
    </source>
</evidence>
<dbReference type="InterPro" id="IPR029044">
    <property type="entry name" value="Nucleotide-diphossugar_trans"/>
</dbReference>
<keyword evidence="4 8" id="KW-0547">Nucleotide-binding</keyword>
<dbReference type="GO" id="GO:0006777">
    <property type="term" value="P:Mo-molybdopterin cofactor biosynthetic process"/>
    <property type="evidence" value="ECO:0007669"/>
    <property type="project" value="UniProtKB-KW"/>
</dbReference>
<comment type="domain">
    <text evidence="8">The N-terminal domain determines nucleotide recognition and specific binding, while the C-terminal domain determines the specific binding to the target protein.</text>
</comment>
<evidence type="ECO:0000256" key="2">
    <source>
        <dbReference type="ARBA" id="ARBA00022679"/>
    </source>
</evidence>
<evidence type="ECO:0000256" key="6">
    <source>
        <dbReference type="ARBA" id="ARBA00023134"/>
    </source>
</evidence>
<evidence type="ECO:0000259" key="9">
    <source>
        <dbReference type="Pfam" id="PF12804"/>
    </source>
</evidence>
<keyword evidence="7 8" id="KW-0501">Molybdenum cofactor biosynthesis</keyword>
<comment type="cofactor">
    <cofactor evidence="8">
        <name>Mg(2+)</name>
        <dbReference type="ChEBI" id="CHEBI:18420"/>
    </cofactor>
</comment>
<evidence type="ECO:0000256" key="7">
    <source>
        <dbReference type="ARBA" id="ARBA00023150"/>
    </source>
</evidence>
<dbReference type="GO" id="GO:0005525">
    <property type="term" value="F:GTP binding"/>
    <property type="evidence" value="ECO:0007669"/>
    <property type="project" value="UniProtKB-UniRule"/>
</dbReference>
<dbReference type="GO" id="GO:0046872">
    <property type="term" value="F:metal ion binding"/>
    <property type="evidence" value="ECO:0007669"/>
    <property type="project" value="UniProtKB-KW"/>
</dbReference>
<protein>
    <recommendedName>
        <fullName evidence="8">Molybdenum cofactor guanylyltransferase</fullName>
        <shortName evidence="8">MoCo guanylyltransferase</shortName>
        <ecNumber evidence="8">2.7.7.77</ecNumber>
    </recommendedName>
    <alternativeName>
        <fullName evidence="8">GTP:molybdopterin guanylyltransferase</fullName>
    </alternativeName>
    <alternativeName>
        <fullName evidence="8">Mo-MPT guanylyltransferase</fullName>
    </alternativeName>
    <alternativeName>
        <fullName evidence="8">Molybdopterin guanylyltransferase</fullName>
    </alternativeName>
    <alternativeName>
        <fullName evidence="8">Molybdopterin-guanine dinucleotide synthase</fullName>
        <shortName evidence="8">MGD synthase</shortName>
    </alternativeName>
</protein>
<feature type="binding site" evidence="8">
    <location>
        <position position="93"/>
    </location>
    <ligand>
        <name>GTP</name>
        <dbReference type="ChEBI" id="CHEBI:37565"/>
    </ligand>
</feature>
<dbReference type="OrthoDB" id="9788394at2"/>
<dbReference type="AlphaFoldDB" id="A0A2N0H736"/>
<evidence type="ECO:0000256" key="5">
    <source>
        <dbReference type="ARBA" id="ARBA00022842"/>
    </source>
</evidence>
<comment type="similarity">
    <text evidence="8">Belongs to the MobA family.</text>
</comment>
<proteinExistence type="inferred from homology"/>
<reference evidence="10 11" key="1">
    <citation type="submission" date="2017-11" db="EMBL/GenBank/DDBJ databases">
        <title>Genomic Encyclopedia of Type Strains, Phase III (KMG-III): the genomes of soil and plant-associated and newly described type strains.</title>
        <authorList>
            <person name="Whitman W."/>
        </authorList>
    </citation>
    <scope>NUCLEOTIDE SEQUENCE [LARGE SCALE GENOMIC DNA]</scope>
    <source>
        <strain evidence="10 11">CGMCC 1.12274</strain>
    </source>
</reference>
<comment type="caution">
    <text evidence="10">The sequence shown here is derived from an EMBL/GenBank/DDBJ whole genome shotgun (WGS) entry which is preliminary data.</text>
</comment>
<dbReference type="PANTHER" id="PTHR19136">
    <property type="entry name" value="MOLYBDENUM COFACTOR GUANYLYLTRANSFERASE"/>
    <property type="match status" value="1"/>
</dbReference>
<dbReference type="Pfam" id="PF12804">
    <property type="entry name" value="NTP_transf_3"/>
    <property type="match status" value="1"/>
</dbReference>
<organism evidence="10 11">
    <name type="scientific">Novosphingobium kunmingense</name>
    <dbReference type="NCBI Taxonomy" id="1211806"/>
    <lineage>
        <taxon>Bacteria</taxon>
        <taxon>Pseudomonadati</taxon>
        <taxon>Pseudomonadota</taxon>
        <taxon>Alphaproteobacteria</taxon>
        <taxon>Sphingomonadales</taxon>
        <taxon>Sphingomonadaceae</taxon>
        <taxon>Novosphingobium</taxon>
    </lineage>
</organism>
<keyword evidence="1 8" id="KW-0963">Cytoplasm</keyword>
<name>A0A2N0H736_9SPHN</name>
<feature type="domain" description="MobA-like NTP transferase" evidence="9">
    <location>
        <begin position="5"/>
        <end position="139"/>
    </location>
</feature>
<dbReference type="InterPro" id="IPR025877">
    <property type="entry name" value="MobA-like_NTP_Trfase"/>
</dbReference>
<dbReference type="InterPro" id="IPR013482">
    <property type="entry name" value="Molybde_CF_guanTrfase"/>
</dbReference>
<dbReference type="EC" id="2.7.7.77" evidence="8"/>
<dbReference type="GO" id="GO:0005737">
    <property type="term" value="C:cytoplasm"/>
    <property type="evidence" value="ECO:0007669"/>
    <property type="project" value="UniProtKB-SubCell"/>
</dbReference>
<evidence type="ECO:0000256" key="8">
    <source>
        <dbReference type="HAMAP-Rule" id="MF_00316"/>
    </source>
</evidence>
<feature type="binding site" evidence="8">
    <location>
        <position position="60"/>
    </location>
    <ligand>
        <name>GTP</name>
        <dbReference type="ChEBI" id="CHEBI:37565"/>
    </ligand>
</feature>
<comment type="function">
    <text evidence="8">Transfers a GMP moiety from GTP to Mo-molybdopterin (Mo-MPT) cofactor (Moco or molybdenum cofactor) to form Mo-molybdopterin guanine dinucleotide (Mo-MGD) cofactor.</text>
</comment>
<dbReference type="PANTHER" id="PTHR19136:SF81">
    <property type="entry name" value="MOLYBDENUM COFACTOR GUANYLYLTRANSFERASE"/>
    <property type="match status" value="1"/>
</dbReference>
<dbReference type="Gene3D" id="3.90.550.10">
    <property type="entry name" value="Spore Coat Polysaccharide Biosynthesis Protein SpsA, Chain A"/>
    <property type="match status" value="1"/>
</dbReference>
<keyword evidence="6 8" id="KW-0342">GTP-binding</keyword>
<evidence type="ECO:0000256" key="1">
    <source>
        <dbReference type="ARBA" id="ARBA00022490"/>
    </source>
</evidence>
<comment type="subunit">
    <text evidence="8">Monomer.</text>
</comment>
<keyword evidence="2 8" id="KW-0808">Transferase</keyword>
<dbReference type="SUPFAM" id="SSF53448">
    <property type="entry name" value="Nucleotide-diphospho-sugar transferases"/>
    <property type="match status" value="1"/>
</dbReference>
<keyword evidence="11" id="KW-1185">Reference proteome</keyword>
<feature type="binding site" evidence="8">
    <location>
        <begin position="8"/>
        <end position="10"/>
    </location>
    <ligand>
        <name>GTP</name>
        <dbReference type="ChEBI" id="CHEBI:37565"/>
    </ligand>
</feature>
<dbReference type="HAMAP" id="MF_00316">
    <property type="entry name" value="MobA"/>
    <property type="match status" value="1"/>
</dbReference>
<dbReference type="CDD" id="cd02503">
    <property type="entry name" value="MobA"/>
    <property type="match status" value="1"/>
</dbReference>
<keyword evidence="5 8" id="KW-0460">Magnesium</keyword>
<feature type="binding site" evidence="8">
    <location>
        <position position="20"/>
    </location>
    <ligand>
        <name>GTP</name>
        <dbReference type="ChEBI" id="CHEBI:37565"/>
    </ligand>
</feature>
<dbReference type="RefSeq" id="WP_100867545.1">
    <property type="nucleotide sequence ID" value="NZ_PHUF01000004.1"/>
</dbReference>
<accession>A0A2N0H736</accession>
<keyword evidence="10" id="KW-0548">Nucleotidyltransferase</keyword>
<comment type="caution">
    <text evidence="8">Lacks conserved residue(s) required for the propagation of feature annotation.</text>
</comment>
<keyword evidence="3 8" id="KW-0479">Metal-binding</keyword>